<proteinExistence type="predicted"/>
<name>A0A5Q0QIW7_9SPHI</name>
<protein>
    <submittedName>
        <fullName evidence="1">Uncharacterized protein</fullName>
    </submittedName>
</protein>
<evidence type="ECO:0000313" key="1">
    <source>
        <dbReference type="EMBL" id="QGA27922.1"/>
    </source>
</evidence>
<dbReference type="EMBL" id="CP045652">
    <property type="protein sequence ID" value="QGA27922.1"/>
    <property type="molecule type" value="Genomic_DNA"/>
</dbReference>
<evidence type="ECO:0000313" key="2">
    <source>
        <dbReference type="Proteomes" id="UP000326921"/>
    </source>
</evidence>
<dbReference type="KEGG" id="sphe:GFH32_17015"/>
<sequence>MRAQTTAEWIKQKRTQTKYLLEQIAASTVYKRYIKSGYELMNSGLASLAKWKQGEQFLHRHFYDAEVAGMLPAVPQALLEQFRRLQKERLTHVNSLQRLIRQEHTLTRKEVEHIAAMSRRLMLQTREFQQRLLLLAKDGPRALNDQQRLQEIVSLLQEMASSNHLANRFYRDWKMMSTDRYRKQVESARLRKIQLSEERRP</sequence>
<organism evidence="1 2">
    <name type="scientific">Sphingobacterium zhuxiongii</name>
    <dbReference type="NCBI Taxonomy" id="2662364"/>
    <lineage>
        <taxon>Bacteria</taxon>
        <taxon>Pseudomonadati</taxon>
        <taxon>Bacteroidota</taxon>
        <taxon>Sphingobacteriia</taxon>
        <taxon>Sphingobacteriales</taxon>
        <taxon>Sphingobacteriaceae</taxon>
        <taxon>Sphingobacterium</taxon>
    </lineage>
</organism>
<dbReference type="AlphaFoldDB" id="A0A5Q0QIW7"/>
<gene>
    <name evidence="1" type="ORF">GFH32_17015</name>
</gene>
<accession>A0A5Q0QIW7</accession>
<dbReference type="Proteomes" id="UP000326921">
    <property type="component" value="Chromosome"/>
</dbReference>
<keyword evidence="2" id="KW-1185">Reference proteome</keyword>
<reference evidence="1 2" key="1">
    <citation type="submission" date="2019-10" db="EMBL/GenBank/DDBJ databases">
        <authorList>
            <person name="Dong K."/>
        </authorList>
    </citation>
    <scope>NUCLEOTIDE SEQUENCE [LARGE SCALE GENOMIC DNA]</scope>
    <source>
        <strain evidence="2">dk4302</strain>
    </source>
</reference>